<keyword evidence="1" id="KW-0472">Membrane</keyword>
<keyword evidence="1" id="KW-1133">Transmembrane helix</keyword>
<reference evidence="2 3" key="1">
    <citation type="submission" date="2018-06" db="EMBL/GenBank/DDBJ databases">
        <title>Genomic Encyclopedia of Archaeal and Bacterial Type Strains, Phase II (KMG-II): from individual species to whole genera.</title>
        <authorList>
            <person name="Goeker M."/>
        </authorList>
    </citation>
    <scope>NUCLEOTIDE SEQUENCE [LARGE SCALE GENOMIC DNA]</scope>
    <source>
        <strain evidence="2 3">DSM 27372</strain>
    </source>
</reference>
<feature type="transmembrane region" description="Helical" evidence="1">
    <location>
        <begin position="226"/>
        <end position="245"/>
    </location>
</feature>
<dbReference type="OrthoDB" id="9808753at2"/>
<proteinExistence type="predicted"/>
<evidence type="ECO:0000313" key="2">
    <source>
        <dbReference type="EMBL" id="PYF74192.1"/>
    </source>
</evidence>
<accession>A0A318UCN6</accession>
<protein>
    <submittedName>
        <fullName evidence="2">Uncharacterized protein</fullName>
    </submittedName>
</protein>
<dbReference type="EMBL" id="QKLU01000004">
    <property type="protein sequence ID" value="PYF74192.1"/>
    <property type="molecule type" value="Genomic_DNA"/>
</dbReference>
<comment type="caution">
    <text evidence="2">The sequence shown here is derived from an EMBL/GenBank/DDBJ whole genome shotgun (WGS) entry which is preliminary data.</text>
</comment>
<dbReference type="RefSeq" id="WP_110831267.1">
    <property type="nucleotide sequence ID" value="NZ_QKLU01000004.1"/>
</dbReference>
<keyword evidence="3" id="KW-1185">Reference proteome</keyword>
<organism evidence="2 3">
    <name type="scientific">Pedobacter nutrimenti</name>
    <dbReference type="NCBI Taxonomy" id="1241337"/>
    <lineage>
        <taxon>Bacteria</taxon>
        <taxon>Pseudomonadati</taxon>
        <taxon>Bacteroidota</taxon>
        <taxon>Sphingobacteriia</taxon>
        <taxon>Sphingobacteriales</taxon>
        <taxon>Sphingobacteriaceae</taxon>
        <taxon>Pedobacter</taxon>
    </lineage>
</organism>
<evidence type="ECO:0000313" key="3">
    <source>
        <dbReference type="Proteomes" id="UP000248198"/>
    </source>
</evidence>
<gene>
    <name evidence="2" type="ORF">B0O44_104363</name>
</gene>
<keyword evidence="1" id="KW-0812">Transmembrane</keyword>
<evidence type="ECO:0000256" key="1">
    <source>
        <dbReference type="SAM" id="Phobius"/>
    </source>
</evidence>
<dbReference type="Proteomes" id="UP000248198">
    <property type="component" value="Unassembled WGS sequence"/>
</dbReference>
<dbReference type="AlphaFoldDB" id="A0A318UCN6"/>
<sequence length="246" mass="28039">MNTYSKSFITSVPIAVDPRNNDGQTFNAYVLNALGNVDWQLINWSFGSVPSDYSVTEFDVDKLFSVGNTPGNQVFSVGRDGNVGIGTAVSKEKLSVNGNIRAREIKVETANWPDYVFTKDYVLPSLKETEKYIREKGHLLGIPSAQGVKNIGVDLGEMNAKLLKKIEELTLYLIEMKKKNDDRESKLQHQIDQREKAIKILNQITSYYEKIIYEFFIRGRVNSRDWLLIICFGIISLVYFLKFVFS</sequence>
<name>A0A318UCN6_9SPHI</name>